<dbReference type="Pfam" id="PF07907">
    <property type="entry name" value="YibE_F"/>
    <property type="match status" value="1"/>
</dbReference>
<organism evidence="2 3">
    <name type="scientific">Anaerobacillus alkalilacustris</name>
    <dbReference type="NCBI Taxonomy" id="393763"/>
    <lineage>
        <taxon>Bacteria</taxon>
        <taxon>Bacillati</taxon>
        <taxon>Bacillota</taxon>
        <taxon>Bacilli</taxon>
        <taxon>Bacillales</taxon>
        <taxon>Bacillaceae</taxon>
        <taxon>Anaerobacillus</taxon>
    </lineage>
</organism>
<evidence type="ECO:0000313" key="3">
    <source>
        <dbReference type="Proteomes" id="UP000179524"/>
    </source>
</evidence>
<dbReference type="AlphaFoldDB" id="A0A1S2LEP7"/>
<feature type="transmembrane region" description="Helical" evidence="1">
    <location>
        <begin position="349"/>
        <end position="371"/>
    </location>
</feature>
<protein>
    <recommendedName>
        <fullName evidence="4">YibE/F family protein</fullName>
    </recommendedName>
</protein>
<evidence type="ECO:0000256" key="1">
    <source>
        <dbReference type="SAM" id="Phobius"/>
    </source>
</evidence>
<feature type="transmembrane region" description="Helical" evidence="1">
    <location>
        <begin position="126"/>
        <end position="143"/>
    </location>
</feature>
<dbReference type="PANTHER" id="PTHR41771:SF1">
    <property type="entry name" value="MEMBRANE PROTEIN"/>
    <property type="match status" value="1"/>
</dbReference>
<sequence length="381" mass="41817">MKKVYTMIIILVFLFGFSSHINIVGAQNLSQTFDPTARVIEIVEERYEENDYNSLRIEYQSARVKILEGEFKGEIMIAVSEKYIPDSVNQPKDEFWIKENDKVVVQIAVFNGEIIKAEIMTHARDLSSILLISILIALLLLFGKRQGLKAVVTLGITLMLILKFMFPRLFDGYPPIYLAIITGTIVTIVTFLMVSGITRKTIAATVGTVGGLASAAFISIVFSKIMRLTGYHSDDERILLSISNEISFDMKGILLAGILIGALGAIMDVAISIASSMEEVRKNNPTISNGELLKSGMNVGKDIMGTMANTLILAYVGAGLPLLMTLYGYESAISQVIHMEFLAVEILRTAAGSIGLILSIPITAFVTSLLIKTKRTKYARS</sequence>
<feature type="transmembrane region" description="Helical" evidence="1">
    <location>
        <begin position="150"/>
        <end position="170"/>
    </location>
</feature>
<evidence type="ECO:0000313" key="2">
    <source>
        <dbReference type="EMBL" id="OIJ10794.1"/>
    </source>
</evidence>
<feature type="transmembrane region" description="Helical" evidence="1">
    <location>
        <begin position="201"/>
        <end position="222"/>
    </location>
</feature>
<name>A0A1S2LEP7_9BACI</name>
<reference evidence="2 3" key="1">
    <citation type="submission" date="2016-10" db="EMBL/GenBank/DDBJ databases">
        <title>Draft genome sequences of four alkaliphilic bacteria belonging to the Anaerobacillus genus.</title>
        <authorList>
            <person name="Bassil N.M."/>
            <person name="Lloyd J.R."/>
        </authorList>
    </citation>
    <scope>NUCLEOTIDE SEQUENCE [LARGE SCALE GENOMIC DNA]</scope>
    <source>
        <strain evidence="2 3">DSM 18345</strain>
    </source>
</reference>
<keyword evidence="1" id="KW-0472">Membrane</keyword>
<dbReference type="RefSeq" id="WP_071310852.1">
    <property type="nucleotide sequence ID" value="NZ_MLQR01000048.1"/>
</dbReference>
<dbReference type="InterPro" id="IPR012507">
    <property type="entry name" value="YibE_F"/>
</dbReference>
<feature type="transmembrane region" description="Helical" evidence="1">
    <location>
        <begin position="176"/>
        <end position="194"/>
    </location>
</feature>
<dbReference type="PANTHER" id="PTHR41771">
    <property type="entry name" value="MEMBRANE PROTEIN-RELATED"/>
    <property type="match status" value="1"/>
</dbReference>
<comment type="caution">
    <text evidence="2">The sequence shown here is derived from an EMBL/GenBank/DDBJ whole genome shotgun (WGS) entry which is preliminary data.</text>
</comment>
<feature type="transmembrane region" description="Helical" evidence="1">
    <location>
        <begin position="311"/>
        <end position="329"/>
    </location>
</feature>
<dbReference type="EMBL" id="MLQR01000048">
    <property type="protein sequence ID" value="OIJ10794.1"/>
    <property type="molecule type" value="Genomic_DNA"/>
</dbReference>
<proteinExistence type="predicted"/>
<keyword evidence="1" id="KW-1133">Transmembrane helix</keyword>
<accession>A0A1S2LEP7</accession>
<keyword evidence="1" id="KW-0812">Transmembrane</keyword>
<dbReference type="Proteomes" id="UP000179524">
    <property type="component" value="Unassembled WGS sequence"/>
</dbReference>
<gene>
    <name evidence="2" type="ORF">BKP37_17180</name>
</gene>
<evidence type="ECO:0008006" key="4">
    <source>
        <dbReference type="Google" id="ProtNLM"/>
    </source>
</evidence>
<feature type="transmembrane region" description="Helical" evidence="1">
    <location>
        <begin position="253"/>
        <end position="274"/>
    </location>
</feature>
<keyword evidence="3" id="KW-1185">Reference proteome</keyword>